<accession>A0A8S1AGH7</accession>
<dbReference type="Pfam" id="PF06477">
    <property type="entry name" value="DUF1091"/>
    <property type="match status" value="1"/>
</dbReference>
<organism evidence="2 4">
    <name type="scientific">Arctia plantaginis</name>
    <name type="common">Wood tiger moth</name>
    <name type="synonym">Phalaena plantaginis</name>
    <dbReference type="NCBI Taxonomy" id="874455"/>
    <lineage>
        <taxon>Eukaryota</taxon>
        <taxon>Metazoa</taxon>
        <taxon>Ecdysozoa</taxon>
        <taxon>Arthropoda</taxon>
        <taxon>Hexapoda</taxon>
        <taxon>Insecta</taxon>
        <taxon>Pterygota</taxon>
        <taxon>Neoptera</taxon>
        <taxon>Endopterygota</taxon>
        <taxon>Lepidoptera</taxon>
        <taxon>Glossata</taxon>
        <taxon>Ditrysia</taxon>
        <taxon>Noctuoidea</taxon>
        <taxon>Erebidae</taxon>
        <taxon>Arctiinae</taxon>
        <taxon>Arctia</taxon>
    </lineage>
</organism>
<dbReference type="EMBL" id="CADEBC010000522">
    <property type="protein sequence ID" value="CAB3244999.1"/>
    <property type="molecule type" value="Genomic_DNA"/>
</dbReference>
<evidence type="ECO:0000256" key="1">
    <source>
        <dbReference type="ARBA" id="ARBA00022729"/>
    </source>
</evidence>
<evidence type="ECO:0000313" key="2">
    <source>
        <dbReference type="EMBL" id="CAB3244999.1"/>
    </source>
</evidence>
<dbReference type="InterPro" id="IPR036846">
    <property type="entry name" value="GM2-AP_sf"/>
</dbReference>
<dbReference type="AlphaFoldDB" id="A0A8S1AGH7"/>
<dbReference type="InterPro" id="IPR010512">
    <property type="entry name" value="DUF1091"/>
</dbReference>
<dbReference type="Proteomes" id="UP000494106">
    <property type="component" value="Unassembled WGS sequence"/>
</dbReference>
<evidence type="ECO:0000313" key="3">
    <source>
        <dbReference type="EMBL" id="CAB3260477.1"/>
    </source>
</evidence>
<evidence type="ECO:0000313" key="5">
    <source>
        <dbReference type="Proteomes" id="UP000494256"/>
    </source>
</evidence>
<proteinExistence type="predicted"/>
<sequence length="155" mass="17749">MDMKNLHVDELRQEGATIKNCNSNYITKCSALTKRMKRGEPYRTNVTFTTVVPFTNNVTMKYSYGVKGYPNMLSIKTKICDILNITWLKEYIGMFSDIPLSCPVKPGSYGFYNMEFPPKNLPLPIPKGDIYFTCIVETTDTNELITHLDLVLRSK</sequence>
<dbReference type="OrthoDB" id="7471071at2759"/>
<gene>
    <name evidence="2" type="ORF">APLA_LOCUS10254</name>
    <name evidence="3" type="ORF">APLA_LOCUS16981</name>
</gene>
<dbReference type="Proteomes" id="UP000494256">
    <property type="component" value="Unassembled WGS sequence"/>
</dbReference>
<evidence type="ECO:0000313" key="4">
    <source>
        <dbReference type="Proteomes" id="UP000494106"/>
    </source>
</evidence>
<name>A0A8S1AGH7_ARCPL</name>
<dbReference type="EMBL" id="CADEBD010000857">
    <property type="protein sequence ID" value="CAB3260477.1"/>
    <property type="molecule type" value="Genomic_DNA"/>
</dbReference>
<keyword evidence="1" id="KW-0732">Signal</keyword>
<dbReference type="Gene3D" id="2.70.220.10">
    <property type="entry name" value="Ganglioside GM2 activator"/>
    <property type="match status" value="1"/>
</dbReference>
<protein>
    <submittedName>
        <fullName evidence="2">Uncharacterized protein</fullName>
    </submittedName>
</protein>
<keyword evidence="4" id="KW-1185">Reference proteome</keyword>
<comment type="caution">
    <text evidence="2">The sequence shown here is derived from an EMBL/GenBank/DDBJ whole genome shotgun (WGS) entry which is preliminary data.</text>
</comment>
<reference evidence="4 5" key="1">
    <citation type="submission" date="2020-04" db="EMBL/GenBank/DDBJ databases">
        <authorList>
            <person name="Wallbank WR R."/>
            <person name="Pardo Diaz C."/>
            <person name="Kozak K."/>
            <person name="Martin S."/>
            <person name="Jiggins C."/>
            <person name="Moest M."/>
            <person name="Warren A I."/>
            <person name="Byers J.R.P. K."/>
            <person name="Montejo-Kovacevich G."/>
            <person name="Yen C E."/>
        </authorList>
    </citation>
    <scope>NUCLEOTIDE SEQUENCE [LARGE SCALE GENOMIC DNA]</scope>
</reference>